<organism evidence="2 3">
    <name type="scientific">Pleurodeles waltl</name>
    <name type="common">Iberian ribbed newt</name>
    <dbReference type="NCBI Taxonomy" id="8319"/>
    <lineage>
        <taxon>Eukaryota</taxon>
        <taxon>Metazoa</taxon>
        <taxon>Chordata</taxon>
        <taxon>Craniata</taxon>
        <taxon>Vertebrata</taxon>
        <taxon>Euteleostomi</taxon>
        <taxon>Amphibia</taxon>
        <taxon>Batrachia</taxon>
        <taxon>Caudata</taxon>
        <taxon>Salamandroidea</taxon>
        <taxon>Salamandridae</taxon>
        <taxon>Pleurodelinae</taxon>
        <taxon>Pleurodeles</taxon>
    </lineage>
</organism>
<feature type="region of interest" description="Disordered" evidence="1">
    <location>
        <begin position="20"/>
        <end position="71"/>
    </location>
</feature>
<feature type="compositionally biased region" description="Basic and acidic residues" evidence="1">
    <location>
        <begin position="28"/>
        <end position="64"/>
    </location>
</feature>
<name>A0AAV7W0C0_PLEWA</name>
<comment type="caution">
    <text evidence="2">The sequence shown here is derived from an EMBL/GenBank/DDBJ whole genome shotgun (WGS) entry which is preliminary data.</text>
</comment>
<dbReference type="AlphaFoldDB" id="A0AAV7W0C0"/>
<accession>A0AAV7W0C0</accession>
<dbReference type="EMBL" id="JANPWB010000002">
    <property type="protein sequence ID" value="KAJ1206519.1"/>
    <property type="molecule type" value="Genomic_DNA"/>
</dbReference>
<gene>
    <name evidence="2" type="ORF">NDU88_001924</name>
</gene>
<protein>
    <submittedName>
        <fullName evidence="2">Uncharacterized protein</fullName>
    </submittedName>
</protein>
<evidence type="ECO:0000313" key="2">
    <source>
        <dbReference type="EMBL" id="KAJ1206519.1"/>
    </source>
</evidence>
<reference evidence="2" key="1">
    <citation type="journal article" date="2022" name="bioRxiv">
        <title>Sequencing and chromosome-scale assembly of the giantPleurodeles waltlgenome.</title>
        <authorList>
            <person name="Brown T."/>
            <person name="Elewa A."/>
            <person name="Iarovenko S."/>
            <person name="Subramanian E."/>
            <person name="Araus A.J."/>
            <person name="Petzold A."/>
            <person name="Susuki M."/>
            <person name="Suzuki K.-i.T."/>
            <person name="Hayashi T."/>
            <person name="Toyoda A."/>
            <person name="Oliveira C."/>
            <person name="Osipova E."/>
            <person name="Leigh N.D."/>
            <person name="Simon A."/>
            <person name="Yun M.H."/>
        </authorList>
    </citation>
    <scope>NUCLEOTIDE SEQUENCE</scope>
    <source>
        <strain evidence="2">20211129_DDA</strain>
        <tissue evidence="2">Liver</tissue>
    </source>
</reference>
<evidence type="ECO:0000313" key="3">
    <source>
        <dbReference type="Proteomes" id="UP001066276"/>
    </source>
</evidence>
<proteinExistence type="predicted"/>
<evidence type="ECO:0000256" key="1">
    <source>
        <dbReference type="SAM" id="MobiDB-lite"/>
    </source>
</evidence>
<keyword evidence="3" id="KW-1185">Reference proteome</keyword>
<dbReference type="Proteomes" id="UP001066276">
    <property type="component" value="Chromosome 1_2"/>
</dbReference>
<sequence>MIYVQPREWEVASYKEIFRDPSMGGGVKEAESEGEETRETTWEPGRCDKKEELGPVKSEGREAEVDPGEST</sequence>